<comment type="caution">
    <text evidence="2">The sequence shown here is derived from an EMBL/GenBank/DDBJ whole genome shotgun (WGS) entry which is preliminary data.</text>
</comment>
<dbReference type="Proteomes" id="UP000789342">
    <property type="component" value="Unassembled WGS sequence"/>
</dbReference>
<evidence type="ECO:0000313" key="3">
    <source>
        <dbReference type="Proteomes" id="UP000789342"/>
    </source>
</evidence>
<name>A0A9N9N5J3_9GLOM</name>
<dbReference type="AlphaFoldDB" id="A0A9N9N5J3"/>
<proteinExistence type="predicted"/>
<feature type="non-terminal residue" evidence="2">
    <location>
        <position position="199"/>
    </location>
</feature>
<organism evidence="2 3">
    <name type="scientific">Acaulospora morrowiae</name>
    <dbReference type="NCBI Taxonomy" id="94023"/>
    <lineage>
        <taxon>Eukaryota</taxon>
        <taxon>Fungi</taxon>
        <taxon>Fungi incertae sedis</taxon>
        <taxon>Mucoromycota</taxon>
        <taxon>Glomeromycotina</taxon>
        <taxon>Glomeromycetes</taxon>
        <taxon>Diversisporales</taxon>
        <taxon>Acaulosporaceae</taxon>
        <taxon>Acaulospora</taxon>
    </lineage>
</organism>
<evidence type="ECO:0000313" key="2">
    <source>
        <dbReference type="EMBL" id="CAG8702224.1"/>
    </source>
</evidence>
<accession>A0A9N9N5J3</accession>
<feature type="region of interest" description="Disordered" evidence="1">
    <location>
        <begin position="1"/>
        <end position="20"/>
    </location>
</feature>
<evidence type="ECO:0000256" key="1">
    <source>
        <dbReference type="SAM" id="MobiDB-lite"/>
    </source>
</evidence>
<feature type="region of interest" description="Disordered" evidence="1">
    <location>
        <begin position="170"/>
        <end position="199"/>
    </location>
</feature>
<feature type="compositionally biased region" description="Polar residues" evidence="1">
    <location>
        <begin position="179"/>
        <end position="193"/>
    </location>
</feature>
<keyword evidence="3" id="KW-1185">Reference proteome</keyword>
<dbReference type="EMBL" id="CAJVPV010017315">
    <property type="protein sequence ID" value="CAG8702224.1"/>
    <property type="molecule type" value="Genomic_DNA"/>
</dbReference>
<reference evidence="2" key="1">
    <citation type="submission" date="2021-06" db="EMBL/GenBank/DDBJ databases">
        <authorList>
            <person name="Kallberg Y."/>
            <person name="Tangrot J."/>
            <person name="Rosling A."/>
        </authorList>
    </citation>
    <scope>NUCLEOTIDE SEQUENCE</scope>
    <source>
        <strain evidence="2">CL551</strain>
    </source>
</reference>
<sequence length="199" mass="22701">QTAQMAYSNTQYKRIQQPPQKSTIANDFSKHWKVPGYQSFALEDNKGAGIIIILKTEITQHIGIQQPQTIFKLDISKNLEKNNKDFLTITLGDFNGLANPKKNIYGKIIMELQHELTTSGYHQIQTGDEQIIPHNTSLKINAFNTKVTKARQGNRMARRFTQHHPYVSRKTLEHHSTNPKKISSKKITSNHTIPTEILA</sequence>
<gene>
    <name evidence="2" type="ORF">AMORRO_LOCUS12199</name>
</gene>
<protein>
    <submittedName>
        <fullName evidence="2">2072_t:CDS:1</fullName>
    </submittedName>
</protein>